<comment type="subcellular location">
    <subcellularLocation>
        <location evidence="1">Cell envelope</location>
    </subcellularLocation>
</comment>
<feature type="chain" id="PRO_5003669840" evidence="5">
    <location>
        <begin position="28"/>
        <end position="162"/>
    </location>
</feature>
<dbReference type="PATRIC" id="fig|1095749.3.peg.449"/>
<dbReference type="PANTHER" id="PTHR42852">
    <property type="entry name" value="THIOL:DISULFIDE INTERCHANGE PROTEIN DSBE"/>
    <property type="match status" value="1"/>
</dbReference>
<proteinExistence type="predicted"/>
<keyword evidence="4" id="KW-0676">Redox-active center</keyword>
<evidence type="ECO:0000313" key="8">
    <source>
        <dbReference type="Proteomes" id="UP000006457"/>
    </source>
</evidence>
<dbReference type="RefSeq" id="WP_005758882.1">
    <property type="nucleotide sequence ID" value="NZ_AJSX01000007.1"/>
</dbReference>
<dbReference type="GO" id="GO:0016209">
    <property type="term" value="F:antioxidant activity"/>
    <property type="evidence" value="ECO:0007669"/>
    <property type="project" value="InterPro"/>
</dbReference>
<dbReference type="InterPro" id="IPR000866">
    <property type="entry name" value="AhpC/TSA"/>
</dbReference>
<dbReference type="Gene3D" id="3.40.30.10">
    <property type="entry name" value="Glutaredoxin"/>
    <property type="match status" value="1"/>
</dbReference>
<dbReference type="Proteomes" id="UP000006457">
    <property type="component" value="Unassembled WGS sequence"/>
</dbReference>
<keyword evidence="5" id="KW-0732">Signal</keyword>
<dbReference type="InterPro" id="IPR050553">
    <property type="entry name" value="Thioredoxin_ResA/DsbE_sf"/>
</dbReference>
<feature type="domain" description="Thioredoxin" evidence="6">
    <location>
        <begin position="27"/>
        <end position="162"/>
    </location>
</feature>
<dbReference type="GO" id="GO:0017004">
    <property type="term" value="P:cytochrome complex assembly"/>
    <property type="evidence" value="ECO:0007669"/>
    <property type="project" value="UniProtKB-KW"/>
</dbReference>
<keyword evidence="2" id="KW-0201">Cytochrome c-type biogenesis</keyword>
<dbReference type="AlphaFoldDB" id="I3DI64"/>
<keyword evidence="3" id="KW-1015">Disulfide bond</keyword>
<evidence type="ECO:0000256" key="2">
    <source>
        <dbReference type="ARBA" id="ARBA00022748"/>
    </source>
</evidence>
<evidence type="ECO:0000256" key="5">
    <source>
        <dbReference type="SAM" id="SignalP"/>
    </source>
</evidence>
<dbReference type="Pfam" id="PF00578">
    <property type="entry name" value="AhpC-TSA"/>
    <property type="match status" value="1"/>
</dbReference>
<dbReference type="eggNOG" id="COG0526">
    <property type="taxonomic scope" value="Bacteria"/>
</dbReference>
<evidence type="ECO:0000256" key="4">
    <source>
        <dbReference type="ARBA" id="ARBA00023284"/>
    </source>
</evidence>
<dbReference type="GO" id="GO:0030313">
    <property type="term" value="C:cell envelope"/>
    <property type="evidence" value="ECO:0007669"/>
    <property type="project" value="UniProtKB-SubCell"/>
</dbReference>
<organism evidence="7 8">
    <name type="scientific">Pasteurella bettyae CCUG 2042</name>
    <dbReference type="NCBI Taxonomy" id="1095749"/>
    <lineage>
        <taxon>Bacteria</taxon>
        <taxon>Pseudomonadati</taxon>
        <taxon>Pseudomonadota</taxon>
        <taxon>Gammaproteobacteria</taxon>
        <taxon>Pasteurellales</taxon>
        <taxon>Pasteurellaceae</taxon>
        <taxon>Pasteurella</taxon>
    </lineage>
</organism>
<dbReference type="PANTHER" id="PTHR42852:SF6">
    <property type="entry name" value="THIOL:DISULFIDE INTERCHANGE PROTEIN DSBE"/>
    <property type="match status" value="1"/>
</dbReference>
<gene>
    <name evidence="7" type="ORF">HMPREF1052_0215</name>
</gene>
<evidence type="ECO:0000313" key="7">
    <source>
        <dbReference type="EMBL" id="EIJ71407.1"/>
    </source>
</evidence>
<evidence type="ECO:0000256" key="1">
    <source>
        <dbReference type="ARBA" id="ARBA00004196"/>
    </source>
</evidence>
<protein>
    <submittedName>
        <fullName evidence="7">Redoxin</fullName>
    </submittedName>
</protein>
<dbReference type="SUPFAM" id="SSF52833">
    <property type="entry name" value="Thioredoxin-like"/>
    <property type="match status" value="1"/>
</dbReference>
<dbReference type="GO" id="GO:0016491">
    <property type="term" value="F:oxidoreductase activity"/>
    <property type="evidence" value="ECO:0007669"/>
    <property type="project" value="InterPro"/>
</dbReference>
<dbReference type="CDD" id="cd02966">
    <property type="entry name" value="TlpA_like_family"/>
    <property type="match status" value="1"/>
</dbReference>
<dbReference type="PROSITE" id="PS51257">
    <property type="entry name" value="PROKAR_LIPOPROTEIN"/>
    <property type="match status" value="1"/>
</dbReference>
<comment type="caution">
    <text evidence="7">The sequence shown here is derived from an EMBL/GenBank/DDBJ whole genome shotgun (WGS) entry which is preliminary data.</text>
</comment>
<dbReference type="OrthoDB" id="9788279at2"/>
<accession>I3DI64</accession>
<evidence type="ECO:0000256" key="3">
    <source>
        <dbReference type="ARBA" id="ARBA00023157"/>
    </source>
</evidence>
<reference evidence="7 8" key="1">
    <citation type="submission" date="2012-03" db="EMBL/GenBank/DDBJ databases">
        <authorList>
            <person name="Harkins D.M."/>
            <person name="Madupu R."/>
            <person name="Durkin A.S."/>
            <person name="Torralba M."/>
            <person name="Methe B."/>
            <person name="Sutton G.G."/>
            <person name="Nelson K.E."/>
        </authorList>
    </citation>
    <scope>NUCLEOTIDE SEQUENCE [LARGE SCALE GENOMIC DNA]</scope>
    <source>
        <strain evidence="7 8">CCUG 2042</strain>
    </source>
</reference>
<keyword evidence="8" id="KW-1185">Reference proteome</keyword>
<dbReference type="InterPro" id="IPR036249">
    <property type="entry name" value="Thioredoxin-like_sf"/>
</dbReference>
<dbReference type="PROSITE" id="PS51352">
    <property type="entry name" value="THIOREDOXIN_2"/>
    <property type="match status" value="1"/>
</dbReference>
<sequence length="162" mass="18149">MIFKARLYHCLFTAMILACSACNEQHAQIGSTAPDIATYDMQGKETKLSALQGNKLIMVFWSSTCGVCVNELKEMEALLHDNPHHIQLLAINVDGEKIDLAKVIEKRNLNIPIVRDQMKITAERYAVKGTPTSFIIDENGKLLSKYEGLVPKDELQKLFNQG</sequence>
<dbReference type="EMBL" id="AJSX01000007">
    <property type="protein sequence ID" value="EIJ71407.1"/>
    <property type="molecule type" value="Genomic_DNA"/>
</dbReference>
<name>I3DI64_9PAST</name>
<evidence type="ECO:0000259" key="6">
    <source>
        <dbReference type="PROSITE" id="PS51352"/>
    </source>
</evidence>
<feature type="signal peptide" evidence="5">
    <location>
        <begin position="1"/>
        <end position="27"/>
    </location>
</feature>
<dbReference type="InterPro" id="IPR013766">
    <property type="entry name" value="Thioredoxin_domain"/>
</dbReference>